<dbReference type="SUPFAM" id="SSF46689">
    <property type="entry name" value="Homeodomain-like"/>
    <property type="match status" value="2"/>
</dbReference>
<protein>
    <submittedName>
        <fullName evidence="5">Transcriptional activator FeaR</fullName>
    </submittedName>
</protein>
<dbReference type="InterPro" id="IPR037923">
    <property type="entry name" value="HTH-like"/>
</dbReference>
<dbReference type="PRINTS" id="PR00032">
    <property type="entry name" value="HTHARAC"/>
</dbReference>
<dbReference type="PANTHER" id="PTHR46796">
    <property type="entry name" value="HTH-TYPE TRANSCRIPTIONAL ACTIVATOR RHAS-RELATED"/>
    <property type="match status" value="1"/>
</dbReference>
<evidence type="ECO:0000259" key="4">
    <source>
        <dbReference type="PROSITE" id="PS01124"/>
    </source>
</evidence>
<dbReference type="PROSITE" id="PS01124">
    <property type="entry name" value="HTH_ARAC_FAMILY_2"/>
    <property type="match status" value="1"/>
</dbReference>
<dbReference type="SUPFAM" id="SSF51215">
    <property type="entry name" value="Regulatory protein AraC"/>
    <property type="match status" value="1"/>
</dbReference>
<evidence type="ECO:0000256" key="2">
    <source>
        <dbReference type="ARBA" id="ARBA00023125"/>
    </source>
</evidence>
<sequence>MPSHKTRHALPETLPPWGVAVLESHHALDWTMDWRRHPFLKVIYVLAGEGTVEVASRGLPFTAGDLVVVPPERRNRIIDAPGQPSSLYVLCVTPAVLRFDRALIARLPAGCAERSSYLANRAEAIFRRLLFQQSHGGASASIAMVASALELLALLLEPPQEQAEDTSKARREVRRYVSRLDTHFFETTTIDDAARRLGLSRRRFTQLFKEETGQGWLAYVHERAVDHAARLLAETEAPIAAVAFECGFSDLSTFYRRFKSLRGVSPGEWRRQARGEG</sequence>
<dbReference type="Gene3D" id="1.10.10.60">
    <property type="entry name" value="Homeodomain-like"/>
    <property type="match status" value="1"/>
</dbReference>
<evidence type="ECO:0000313" key="6">
    <source>
        <dbReference type="Proteomes" id="UP000316426"/>
    </source>
</evidence>
<feature type="domain" description="HTH araC/xylS-type" evidence="4">
    <location>
        <begin position="174"/>
        <end position="272"/>
    </location>
</feature>
<evidence type="ECO:0000256" key="1">
    <source>
        <dbReference type="ARBA" id="ARBA00023015"/>
    </source>
</evidence>
<dbReference type="GO" id="GO:0043565">
    <property type="term" value="F:sequence-specific DNA binding"/>
    <property type="evidence" value="ECO:0007669"/>
    <property type="project" value="InterPro"/>
</dbReference>
<organism evidence="5 6">
    <name type="scientific">Botrimarina mediterranea</name>
    <dbReference type="NCBI Taxonomy" id="2528022"/>
    <lineage>
        <taxon>Bacteria</taxon>
        <taxon>Pseudomonadati</taxon>
        <taxon>Planctomycetota</taxon>
        <taxon>Planctomycetia</taxon>
        <taxon>Pirellulales</taxon>
        <taxon>Lacipirellulaceae</taxon>
        <taxon>Botrimarina</taxon>
    </lineage>
</organism>
<keyword evidence="1" id="KW-0805">Transcription regulation</keyword>
<keyword evidence="3" id="KW-0804">Transcription</keyword>
<dbReference type="GO" id="GO:0003700">
    <property type="term" value="F:DNA-binding transcription factor activity"/>
    <property type="evidence" value="ECO:0007669"/>
    <property type="project" value="InterPro"/>
</dbReference>
<keyword evidence="6" id="KW-1185">Reference proteome</keyword>
<dbReference type="Pfam" id="PF02311">
    <property type="entry name" value="AraC_binding"/>
    <property type="match status" value="1"/>
</dbReference>
<gene>
    <name evidence="5" type="primary">feaR</name>
    <name evidence="5" type="ORF">Spa11_24070</name>
</gene>
<dbReference type="InterPro" id="IPR018060">
    <property type="entry name" value="HTH_AraC"/>
</dbReference>
<dbReference type="EMBL" id="CP036349">
    <property type="protein sequence ID" value="QDV74207.1"/>
    <property type="molecule type" value="Genomic_DNA"/>
</dbReference>
<accession>A0A518K8V5</accession>
<dbReference type="InterPro" id="IPR020449">
    <property type="entry name" value="Tscrpt_reg_AraC-type_HTH"/>
</dbReference>
<dbReference type="RefSeq" id="WP_145112407.1">
    <property type="nucleotide sequence ID" value="NZ_CP036349.1"/>
</dbReference>
<proteinExistence type="predicted"/>
<reference evidence="5 6" key="1">
    <citation type="submission" date="2019-02" db="EMBL/GenBank/DDBJ databases">
        <title>Deep-cultivation of Planctomycetes and their phenomic and genomic characterization uncovers novel biology.</title>
        <authorList>
            <person name="Wiegand S."/>
            <person name="Jogler M."/>
            <person name="Boedeker C."/>
            <person name="Pinto D."/>
            <person name="Vollmers J."/>
            <person name="Rivas-Marin E."/>
            <person name="Kohn T."/>
            <person name="Peeters S.H."/>
            <person name="Heuer A."/>
            <person name="Rast P."/>
            <person name="Oberbeckmann S."/>
            <person name="Bunk B."/>
            <person name="Jeske O."/>
            <person name="Meyerdierks A."/>
            <person name="Storesund J.E."/>
            <person name="Kallscheuer N."/>
            <person name="Luecker S."/>
            <person name="Lage O.M."/>
            <person name="Pohl T."/>
            <person name="Merkel B.J."/>
            <person name="Hornburger P."/>
            <person name="Mueller R.-W."/>
            <person name="Bruemmer F."/>
            <person name="Labrenz M."/>
            <person name="Spormann A.M."/>
            <person name="Op den Camp H."/>
            <person name="Overmann J."/>
            <person name="Amann R."/>
            <person name="Jetten M.S.M."/>
            <person name="Mascher T."/>
            <person name="Medema M.H."/>
            <person name="Devos D.P."/>
            <person name="Kaster A.-K."/>
            <person name="Ovreas L."/>
            <person name="Rohde M."/>
            <person name="Galperin M.Y."/>
            <person name="Jogler C."/>
        </authorList>
    </citation>
    <scope>NUCLEOTIDE SEQUENCE [LARGE SCALE GENOMIC DNA]</scope>
    <source>
        <strain evidence="5 6">Spa11</strain>
    </source>
</reference>
<dbReference type="Pfam" id="PF12833">
    <property type="entry name" value="HTH_18"/>
    <property type="match status" value="1"/>
</dbReference>
<dbReference type="InterPro" id="IPR003313">
    <property type="entry name" value="AraC-bd"/>
</dbReference>
<dbReference type="SMART" id="SM00342">
    <property type="entry name" value="HTH_ARAC"/>
    <property type="match status" value="1"/>
</dbReference>
<name>A0A518K8V5_9BACT</name>
<dbReference type="InterPro" id="IPR014710">
    <property type="entry name" value="RmlC-like_jellyroll"/>
</dbReference>
<dbReference type="KEGG" id="bmei:Spa11_24070"/>
<evidence type="ECO:0000313" key="5">
    <source>
        <dbReference type="EMBL" id="QDV74207.1"/>
    </source>
</evidence>
<evidence type="ECO:0000256" key="3">
    <source>
        <dbReference type="ARBA" id="ARBA00023163"/>
    </source>
</evidence>
<keyword evidence="2" id="KW-0238">DNA-binding</keyword>
<dbReference type="Proteomes" id="UP000316426">
    <property type="component" value="Chromosome"/>
</dbReference>
<dbReference type="InterPro" id="IPR009057">
    <property type="entry name" value="Homeodomain-like_sf"/>
</dbReference>
<dbReference type="InterPro" id="IPR050204">
    <property type="entry name" value="AraC_XylS_family_regulators"/>
</dbReference>
<dbReference type="AlphaFoldDB" id="A0A518K8V5"/>
<dbReference type="Gene3D" id="2.60.120.10">
    <property type="entry name" value="Jelly Rolls"/>
    <property type="match status" value="1"/>
</dbReference>